<feature type="region of interest" description="Disordered" evidence="1">
    <location>
        <begin position="134"/>
        <end position="153"/>
    </location>
</feature>
<dbReference type="Proteomes" id="UP000626109">
    <property type="component" value="Unassembled WGS sequence"/>
</dbReference>
<name>A0A813IY95_POLGL</name>
<feature type="compositionally biased region" description="Low complexity" evidence="1">
    <location>
        <begin position="61"/>
        <end position="92"/>
    </location>
</feature>
<evidence type="ECO:0000313" key="3">
    <source>
        <dbReference type="Proteomes" id="UP000626109"/>
    </source>
</evidence>
<gene>
    <name evidence="2" type="ORF">PGLA2088_LOCUS13860</name>
</gene>
<evidence type="ECO:0000313" key="2">
    <source>
        <dbReference type="EMBL" id="CAE8659729.1"/>
    </source>
</evidence>
<dbReference type="AlphaFoldDB" id="A0A813IY95"/>
<comment type="caution">
    <text evidence="2">The sequence shown here is derived from an EMBL/GenBank/DDBJ whole genome shotgun (WGS) entry which is preliminary data.</text>
</comment>
<protein>
    <submittedName>
        <fullName evidence="2">Uncharacterized protein</fullName>
    </submittedName>
</protein>
<accession>A0A813IY95</accession>
<proteinExistence type="predicted"/>
<feature type="compositionally biased region" description="Basic and acidic residues" evidence="1">
    <location>
        <begin position="139"/>
        <end position="153"/>
    </location>
</feature>
<feature type="region of interest" description="Disordered" evidence="1">
    <location>
        <begin position="61"/>
        <end position="93"/>
    </location>
</feature>
<evidence type="ECO:0000256" key="1">
    <source>
        <dbReference type="SAM" id="MobiDB-lite"/>
    </source>
</evidence>
<sequence length="153" mass="16732">MTRIQVPPASPAPSGLLLPKNGLRLWLLLSLFLGWALHFAWTSSGGHLILQAFFPIEQNSNSNNNNNNSNNSNNSNNNNSNTNNSNNNNNNNIALWKRALSKKQEGEPCSELCFGPRVPVPGAESWPAHLLQTRVSDAASRRGSGERAPRAHL</sequence>
<reference evidence="2" key="1">
    <citation type="submission" date="2021-02" db="EMBL/GenBank/DDBJ databases">
        <authorList>
            <person name="Dougan E. K."/>
            <person name="Rhodes N."/>
            <person name="Thang M."/>
            <person name="Chan C."/>
        </authorList>
    </citation>
    <scope>NUCLEOTIDE SEQUENCE</scope>
</reference>
<dbReference type="EMBL" id="CAJNNW010016778">
    <property type="protein sequence ID" value="CAE8659729.1"/>
    <property type="molecule type" value="Genomic_DNA"/>
</dbReference>
<organism evidence="2 3">
    <name type="scientific">Polarella glacialis</name>
    <name type="common">Dinoflagellate</name>
    <dbReference type="NCBI Taxonomy" id="89957"/>
    <lineage>
        <taxon>Eukaryota</taxon>
        <taxon>Sar</taxon>
        <taxon>Alveolata</taxon>
        <taxon>Dinophyceae</taxon>
        <taxon>Suessiales</taxon>
        <taxon>Suessiaceae</taxon>
        <taxon>Polarella</taxon>
    </lineage>
</organism>